<evidence type="ECO:0008006" key="3">
    <source>
        <dbReference type="Google" id="ProtNLM"/>
    </source>
</evidence>
<proteinExistence type="predicted"/>
<sequence length="393" mass="45149">MIRPLDQLEKAFFNPIAQNDIFFSMKFTEKKYVEKATENFIKLFSGLRLKVVNDSYFKREMNTVHKLPNWIQDCKMASKWAEENIFTPISEGLANIAANDRILVIHTSHVISDGGFCVDACQYVLDDMTNQPENSEPPYTMQEAFQQEINDSILESDYEIHSHDLCCYDKKTKKLSALSESQFAALAFAMSALNNHNPKDYNPLVISYILDARRFMYDKSRINWKFGQCLAAPLAGAIPQEGDTVKDIIMKIRSSIKKQDVNSIFDDVYKLKIFMTPFPSQIVPQVSSIGPIRFKRPVLDVDLRNFHTVLQKKGDHGKANGALWSFISYSKVNETKNDLHLFSLCSPDNVSLLHDTLLRESICHFLTKIPLDTKYEDALLEIENFQNKIKKDF</sequence>
<dbReference type="EMBL" id="JAPFFF010000012">
    <property type="protein sequence ID" value="KAK8875572.1"/>
    <property type="molecule type" value="Genomic_DNA"/>
</dbReference>
<protein>
    <recommendedName>
        <fullName evidence="3">Condensation domain-containing protein</fullName>
    </recommendedName>
</protein>
<accession>A0ABR2JEL0</accession>
<comment type="caution">
    <text evidence="1">The sequence shown here is derived from an EMBL/GenBank/DDBJ whole genome shotgun (WGS) entry which is preliminary data.</text>
</comment>
<dbReference type="Proteomes" id="UP001470230">
    <property type="component" value="Unassembled WGS sequence"/>
</dbReference>
<name>A0ABR2JEL0_9EUKA</name>
<keyword evidence="2" id="KW-1185">Reference proteome</keyword>
<evidence type="ECO:0000313" key="2">
    <source>
        <dbReference type="Proteomes" id="UP001470230"/>
    </source>
</evidence>
<reference evidence="1 2" key="1">
    <citation type="submission" date="2024-04" db="EMBL/GenBank/DDBJ databases">
        <title>Tritrichomonas musculus Genome.</title>
        <authorList>
            <person name="Alves-Ferreira E."/>
            <person name="Grigg M."/>
            <person name="Lorenzi H."/>
            <person name="Galac M."/>
        </authorList>
    </citation>
    <scope>NUCLEOTIDE SEQUENCE [LARGE SCALE GENOMIC DNA]</scope>
    <source>
        <strain evidence="1 2">EAF2021</strain>
    </source>
</reference>
<gene>
    <name evidence="1" type="ORF">M9Y10_005741</name>
</gene>
<organism evidence="1 2">
    <name type="scientific">Tritrichomonas musculus</name>
    <dbReference type="NCBI Taxonomy" id="1915356"/>
    <lineage>
        <taxon>Eukaryota</taxon>
        <taxon>Metamonada</taxon>
        <taxon>Parabasalia</taxon>
        <taxon>Tritrichomonadida</taxon>
        <taxon>Tritrichomonadidae</taxon>
        <taxon>Tritrichomonas</taxon>
    </lineage>
</organism>
<evidence type="ECO:0000313" key="1">
    <source>
        <dbReference type="EMBL" id="KAK8875572.1"/>
    </source>
</evidence>